<reference evidence="6 7" key="1">
    <citation type="journal article" date="2016" name="Genome Biol. Evol.">
        <title>Gene Family Evolution Reflects Adaptation to Soil Environmental Stressors in the Genome of the Collembolan Orchesella cincta.</title>
        <authorList>
            <person name="Faddeeva-Vakhrusheva A."/>
            <person name="Derks M.F."/>
            <person name="Anvar S.Y."/>
            <person name="Agamennone V."/>
            <person name="Suring W."/>
            <person name="Smit S."/>
            <person name="van Straalen N.M."/>
            <person name="Roelofs D."/>
        </authorList>
    </citation>
    <scope>NUCLEOTIDE SEQUENCE [LARGE SCALE GENOMIC DNA]</scope>
    <source>
        <tissue evidence="6">Mixed pool</tissue>
    </source>
</reference>
<feature type="chain" id="PRO_5008905128" evidence="5">
    <location>
        <begin position="23"/>
        <end position="134"/>
    </location>
</feature>
<comment type="subcellular location">
    <subcellularLocation>
        <location evidence="1">Membrane</location>
        <topology evidence="1">Multi-pass membrane protein</topology>
    </subcellularLocation>
</comment>
<organism evidence="6 7">
    <name type="scientific">Orchesella cincta</name>
    <name type="common">Springtail</name>
    <name type="synonym">Podura cincta</name>
    <dbReference type="NCBI Taxonomy" id="48709"/>
    <lineage>
        <taxon>Eukaryota</taxon>
        <taxon>Metazoa</taxon>
        <taxon>Ecdysozoa</taxon>
        <taxon>Arthropoda</taxon>
        <taxon>Hexapoda</taxon>
        <taxon>Collembola</taxon>
        <taxon>Entomobryomorpha</taxon>
        <taxon>Entomobryoidea</taxon>
        <taxon>Orchesellidae</taxon>
        <taxon>Orchesellinae</taxon>
        <taxon>Orchesella</taxon>
    </lineage>
</organism>
<evidence type="ECO:0000313" key="7">
    <source>
        <dbReference type="Proteomes" id="UP000094527"/>
    </source>
</evidence>
<comment type="caution">
    <text evidence="6">The sequence shown here is derived from an EMBL/GenBank/DDBJ whole genome shotgun (WGS) entry which is preliminary data.</text>
</comment>
<evidence type="ECO:0000256" key="1">
    <source>
        <dbReference type="ARBA" id="ARBA00004141"/>
    </source>
</evidence>
<keyword evidence="4" id="KW-0472">Membrane</keyword>
<dbReference type="GO" id="GO:0016020">
    <property type="term" value="C:membrane"/>
    <property type="evidence" value="ECO:0007669"/>
    <property type="project" value="UniProtKB-SubCell"/>
</dbReference>
<keyword evidence="5" id="KW-0732">Signal</keyword>
<dbReference type="AlphaFoldDB" id="A0A1D2N6V7"/>
<dbReference type="PANTHER" id="PTHR28668">
    <property type="entry name" value="TRANSMEMBRANE PROTEIN 234"/>
    <property type="match status" value="1"/>
</dbReference>
<evidence type="ECO:0000256" key="2">
    <source>
        <dbReference type="ARBA" id="ARBA00022692"/>
    </source>
</evidence>
<keyword evidence="7" id="KW-1185">Reference proteome</keyword>
<feature type="signal peptide" evidence="5">
    <location>
        <begin position="1"/>
        <end position="22"/>
    </location>
</feature>
<proteinExistence type="predicted"/>
<dbReference type="OMA" id="IMMISDT"/>
<keyword evidence="2 6" id="KW-0812">Transmembrane</keyword>
<protein>
    <submittedName>
        <fullName evidence="6">Transmembrane protein</fullName>
    </submittedName>
</protein>
<dbReference type="Proteomes" id="UP000094527">
    <property type="component" value="Unassembled WGS sequence"/>
</dbReference>
<evidence type="ECO:0000313" key="6">
    <source>
        <dbReference type="EMBL" id="ODN00815.1"/>
    </source>
</evidence>
<accession>A0A1D2N6V7</accession>
<evidence type="ECO:0000256" key="3">
    <source>
        <dbReference type="ARBA" id="ARBA00022989"/>
    </source>
</evidence>
<evidence type="ECO:0000256" key="4">
    <source>
        <dbReference type="ARBA" id="ARBA00023136"/>
    </source>
</evidence>
<gene>
    <name evidence="6" type="ORF">Ocin01_05864</name>
</gene>
<keyword evidence="3" id="KW-1133">Transmembrane helix</keyword>
<name>A0A1D2N6V7_ORCCI</name>
<dbReference type="InterPro" id="IPR018908">
    <property type="entry name" value="TMEM234"/>
</dbReference>
<sequence length="134" mass="14888">MVDAFSLLLLSLVAILWGTTNALMKTGVEGIEKCGEKATSWYQRVWEEVKFLVTNWRYVSSYVVNQTGSLIFYYTLGYCDLSIAGPLTNTMTFVVTFFADGYFLKGRSDQRGSNLYQKAGLVLICAGVVCCLCA</sequence>
<dbReference type="Pfam" id="PF10639">
    <property type="entry name" value="TMEM234"/>
    <property type="match status" value="1"/>
</dbReference>
<dbReference type="EMBL" id="LJIJ01000185">
    <property type="protein sequence ID" value="ODN00815.1"/>
    <property type="molecule type" value="Genomic_DNA"/>
</dbReference>
<dbReference type="OrthoDB" id="43458at2759"/>
<dbReference type="PANTHER" id="PTHR28668:SF1">
    <property type="entry name" value="TRANSMEMBRANE PROTEIN 234"/>
    <property type="match status" value="1"/>
</dbReference>
<evidence type="ECO:0000256" key="5">
    <source>
        <dbReference type="SAM" id="SignalP"/>
    </source>
</evidence>